<protein>
    <submittedName>
        <fullName evidence="4">tRNA (N6-threonylcarbamoyladenosine(37)-N6)-methyltransferase TrmO</fullName>
    </submittedName>
</protein>
<dbReference type="InterPro" id="IPR040372">
    <property type="entry name" value="YaeB-like"/>
</dbReference>
<dbReference type="InterPro" id="IPR036413">
    <property type="entry name" value="YaeB-like_sf"/>
</dbReference>
<organism evidence="4 5">
    <name type="scientific">Pseudodesulfovibrio nedwellii</name>
    <dbReference type="NCBI Taxonomy" id="2973072"/>
    <lineage>
        <taxon>Bacteria</taxon>
        <taxon>Pseudomonadati</taxon>
        <taxon>Thermodesulfobacteriota</taxon>
        <taxon>Desulfovibrionia</taxon>
        <taxon>Desulfovibrionales</taxon>
        <taxon>Desulfovibrionaceae</taxon>
    </lineage>
</organism>
<evidence type="ECO:0000259" key="3">
    <source>
        <dbReference type="PROSITE" id="PS51668"/>
    </source>
</evidence>
<dbReference type="Proteomes" id="UP001317742">
    <property type="component" value="Chromosome"/>
</dbReference>
<dbReference type="PANTHER" id="PTHR12818">
    <property type="entry name" value="TRNA (ADENINE(37)-N6)-METHYLTRANSFERASE"/>
    <property type="match status" value="1"/>
</dbReference>
<evidence type="ECO:0000256" key="1">
    <source>
        <dbReference type="ARBA" id="ARBA00022691"/>
    </source>
</evidence>
<evidence type="ECO:0000313" key="5">
    <source>
        <dbReference type="Proteomes" id="UP001317742"/>
    </source>
</evidence>
<dbReference type="SUPFAM" id="SSF118196">
    <property type="entry name" value="YaeB-like"/>
    <property type="match status" value="1"/>
</dbReference>
<dbReference type="Gene3D" id="2.40.30.70">
    <property type="entry name" value="YaeB-like"/>
    <property type="match status" value="1"/>
</dbReference>
<name>A0ABN6S8S8_9BACT</name>
<dbReference type="PANTHER" id="PTHR12818:SF0">
    <property type="entry name" value="TRNA (ADENINE(37)-N6)-METHYLTRANSFERASE"/>
    <property type="match status" value="1"/>
</dbReference>
<dbReference type="CDD" id="cd09281">
    <property type="entry name" value="UPF0066"/>
    <property type="match status" value="1"/>
</dbReference>
<reference evidence="4 5" key="1">
    <citation type="submission" date="2022-08" db="EMBL/GenBank/DDBJ databases">
        <title>Genome Sequence of the sulphate-reducing bacterium, Pseudodesulfovibrio sp. SYK.</title>
        <authorList>
            <person name="Kondo R."/>
            <person name="Kataoka T."/>
        </authorList>
    </citation>
    <scope>NUCLEOTIDE SEQUENCE [LARGE SCALE GENOMIC DNA]</scope>
    <source>
        <strain evidence="4 5">SYK</strain>
    </source>
</reference>
<gene>
    <name evidence="4" type="ORF">SYK_28670</name>
</gene>
<dbReference type="EMBL" id="AP026709">
    <property type="protein sequence ID" value="BDQ38507.1"/>
    <property type="molecule type" value="Genomic_DNA"/>
</dbReference>
<comment type="similarity">
    <text evidence="2">Belongs to the tRNA methyltransferase O family.</text>
</comment>
<dbReference type="InterPro" id="IPR023370">
    <property type="entry name" value="TrmO-like_N"/>
</dbReference>
<keyword evidence="5" id="KW-1185">Reference proteome</keyword>
<dbReference type="PROSITE" id="PS51668">
    <property type="entry name" value="TSAA_2"/>
    <property type="match status" value="1"/>
</dbReference>
<accession>A0ABN6S8S8</accession>
<proteinExistence type="inferred from homology"/>
<sequence length="164" mass="18469">MNSVVFTPIGVIHTPFTSLDDMPIQPTGAKDVVGEIRLNEEFVEGLEDLDGFSHIHLLYHLHKNTDFKLKVTPFMDTVPRGLFSTRAPRRPNMIGMSVVRLESIEGNILRIRGIDVLDGTPLLDIKPYVAKFDVAPADRFGWLDQNADKAETLRSDHRFVAKSE</sequence>
<keyword evidence="1" id="KW-0949">S-adenosyl-L-methionine</keyword>
<evidence type="ECO:0000313" key="4">
    <source>
        <dbReference type="EMBL" id="BDQ38507.1"/>
    </source>
</evidence>
<dbReference type="NCBIfam" id="TIGR00104">
    <property type="entry name" value="tRNA_TsaA"/>
    <property type="match status" value="1"/>
</dbReference>
<feature type="domain" description="TsaA-like" evidence="3">
    <location>
        <begin position="6"/>
        <end position="137"/>
    </location>
</feature>
<dbReference type="RefSeq" id="WP_281761004.1">
    <property type="nucleotide sequence ID" value="NZ_AP026709.1"/>
</dbReference>
<evidence type="ECO:0000256" key="2">
    <source>
        <dbReference type="ARBA" id="ARBA00033753"/>
    </source>
</evidence>
<dbReference type="Pfam" id="PF01980">
    <property type="entry name" value="TrmO_N"/>
    <property type="match status" value="1"/>
</dbReference>
<dbReference type="InterPro" id="IPR036414">
    <property type="entry name" value="YaeB_N_sf"/>
</dbReference>